<proteinExistence type="predicted"/>
<reference evidence="1" key="1">
    <citation type="submission" date="2024-05" db="EMBL/GenBank/DDBJ databases">
        <title>Determining zoonotic pasteurella genome.</title>
        <authorList>
            <person name="Maeda T."/>
            <person name="Takahashi T."/>
            <person name="Yoshida H."/>
        </authorList>
    </citation>
    <scope>NUCLEOTIDE SEQUENCE</scope>
    <source>
        <strain evidence="1">PA42</strain>
    </source>
</reference>
<dbReference type="EMBL" id="BPUX01000023">
    <property type="protein sequence ID" value="GJH43121.1"/>
    <property type="molecule type" value="Genomic_DNA"/>
</dbReference>
<sequence length="181" mass="20122">MKKLLLTGLACIVLIGCSSTLMIPSYFPKNYTNFSGKVILGDFLYEPFMIGKVKSNQIQNTTIGEILLSSDVSNIVKIGTELELKKTGITFDSSNLKLIGIVKEFKLDDLGVGVDFTYIINYKLIDVKTSNILLNKEYLGDRMRGTNAVPIDLPNAVNDMIATGYNKFITDPDVRKILEKK</sequence>
<evidence type="ECO:0000313" key="2">
    <source>
        <dbReference type="Proteomes" id="UP001052140"/>
    </source>
</evidence>
<evidence type="ECO:0000313" key="1">
    <source>
        <dbReference type="EMBL" id="GJH43121.1"/>
    </source>
</evidence>
<evidence type="ECO:0008006" key="3">
    <source>
        <dbReference type="Google" id="ProtNLM"/>
    </source>
</evidence>
<dbReference type="RefSeq" id="WP_016533491.1">
    <property type="nucleotide sequence ID" value="NZ_BPUX01000023.1"/>
</dbReference>
<dbReference type="GeneID" id="69686486"/>
<gene>
    <name evidence="1" type="ORF">PA42_12950</name>
</gene>
<name>A0ABQ4VGI8_9PAST</name>
<keyword evidence="2" id="KW-1185">Reference proteome</keyword>
<comment type="caution">
    <text evidence="1">The sequence shown here is derived from an EMBL/GenBank/DDBJ whole genome shotgun (WGS) entry which is preliminary data.</text>
</comment>
<accession>A0ABQ4VGI8</accession>
<dbReference type="Proteomes" id="UP001052140">
    <property type="component" value="Unassembled WGS sequence"/>
</dbReference>
<dbReference type="PROSITE" id="PS51257">
    <property type="entry name" value="PROKAR_LIPOPROTEIN"/>
    <property type="match status" value="1"/>
</dbReference>
<protein>
    <recommendedName>
        <fullName evidence="3">Lipoprotein</fullName>
    </recommendedName>
</protein>
<organism evidence="1 2">
    <name type="scientific">Pasteurella canis</name>
    <dbReference type="NCBI Taxonomy" id="753"/>
    <lineage>
        <taxon>Bacteria</taxon>
        <taxon>Pseudomonadati</taxon>
        <taxon>Pseudomonadota</taxon>
        <taxon>Gammaproteobacteria</taxon>
        <taxon>Pasteurellales</taxon>
        <taxon>Pasteurellaceae</taxon>
        <taxon>Pasteurella</taxon>
    </lineage>
</organism>